<evidence type="ECO:0000313" key="3">
    <source>
        <dbReference type="Proteomes" id="UP000813461"/>
    </source>
</evidence>
<reference evidence="2" key="1">
    <citation type="journal article" date="2021" name="Nat. Commun.">
        <title>Genetic determinants of endophytism in the Arabidopsis root mycobiome.</title>
        <authorList>
            <person name="Mesny F."/>
            <person name="Miyauchi S."/>
            <person name="Thiergart T."/>
            <person name="Pickel B."/>
            <person name="Atanasova L."/>
            <person name="Karlsson M."/>
            <person name="Huettel B."/>
            <person name="Barry K.W."/>
            <person name="Haridas S."/>
            <person name="Chen C."/>
            <person name="Bauer D."/>
            <person name="Andreopoulos W."/>
            <person name="Pangilinan J."/>
            <person name="LaButti K."/>
            <person name="Riley R."/>
            <person name="Lipzen A."/>
            <person name="Clum A."/>
            <person name="Drula E."/>
            <person name="Henrissat B."/>
            <person name="Kohler A."/>
            <person name="Grigoriev I.V."/>
            <person name="Martin F.M."/>
            <person name="Hacquard S."/>
        </authorList>
    </citation>
    <scope>NUCLEOTIDE SEQUENCE</scope>
    <source>
        <strain evidence="2">MPI-SDFR-AT-0120</strain>
    </source>
</reference>
<dbReference type="EMBL" id="JAGMVJ010000001">
    <property type="protein sequence ID" value="KAH7095119.1"/>
    <property type="molecule type" value="Genomic_DNA"/>
</dbReference>
<dbReference type="PANTHER" id="PTHR33112">
    <property type="entry name" value="DOMAIN PROTEIN, PUTATIVE-RELATED"/>
    <property type="match status" value="1"/>
</dbReference>
<protein>
    <submittedName>
        <fullName evidence="2">Heterokaryon incompatibility protein-domain-containing protein</fullName>
    </submittedName>
</protein>
<accession>A0A8K0RIJ7</accession>
<name>A0A8K0RIJ7_9PLEO</name>
<organism evidence="2 3">
    <name type="scientific">Paraphoma chrysanthemicola</name>
    <dbReference type="NCBI Taxonomy" id="798071"/>
    <lineage>
        <taxon>Eukaryota</taxon>
        <taxon>Fungi</taxon>
        <taxon>Dikarya</taxon>
        <taxon>Ascomycota</taxon>
        <taxon>Pezizomycotina</taxon>
        <taxon>Dothideomycetes</taxon>
        <taxon>Pleosporomycetidae</taxon>
        <taxon>Pleosporales</taxon>
        <taxon>Pleosporineae</taxon>
        <taxon>Phaeosphaeriaceae</taxon>
        <taxon>Paraphoma</taxon>
    </lineage>
</organism>
<evidence type="ECO:0000313" key="2">
    <source>
        <dbReference type="EMBL" id="KAH7095119.1"/>
    </source>
</evidence>
<dbReference type="Pfam" id="PF06985">
    <property type="entry name" value="HET"/>
    <property type="match status" value="1"/>
</dbReference>
<evidence type="ECO:0000259" key="1">
    <source>
        <dbReference type="Pfam" id="PF06985"/>
    </source>
</evidence>
<dbReference type="InterPro" id="IPR010730">
    <property type="entry name" value="HET"/>
</dbReference>
<dbReference type="AlphaFoldDB" id="A0A8K0RIJ7"/>
<gene>
    <name evidence="2" type="ORF">FB567DRAFT_20850</name>
</gene>
<keyword evidence="3" id="KW-1185">Reference proteome</keyword>
<comment type="caution">
    <text evidence="2">The sequence shown here is derived from an EMBL/GenBank/DDBJ whole genome shotgun (WGS) entry which is preliminary data.</text>
</comment>
<sequence>MVRKAPDLEFATRVFEEFLDAYEAHPTSCCSISKGRSLSFGRFMASADNTSIYRNSSGHRWVSYESCCIPHGSPEFTIMDANAAEFSSWIACLERLNAASTAFCISCCGRAALLECLASLRYSRVKVILGTLQHVCQKAYCPSCRSIAAEVATKQPNAALELAISIPTGRLQVPVQLIYCNNILATDGKLIPTMFTSFRCTKSLFPSEKYGRVWLADTLDLSLVKSWMEKYNSHSACDRSNCDVSSPKPTSLLLIDVNDDCLTASSSEATYLALSYVWGRIASFETTKTNIRSLCCKGALADVETWSMLPSTIRVAIGLTKSLGLRYLWVDRLCIIQDDVDRKMSLLRVMPFIYANAHFTIVAAEGSDANRTSLGISHGPAYLIYTVGGSWINSIARGTSHTTPMC</sequence>
<proteinExistence type="predicted"/>
<dbReference type="OrthoDB" id="5135333at2759"/>
<dbReference type="PANTHER" id="PTHR33112:SF12">
    <property type="entry name" value="HETEROKARYON INCOMPATIBILITY DOMAIN-CONTAINING PROTEIN"/>
    <property type="match status" value="1"/>
</dbReference>
<feature type="domain" description="Heterokaryon incompatibility" evidence="1">
    <location>
        <begin position="271"/>
        <end position="376"/>
    </location>
</feature>
<dbReference type="Proteomes" id="UP000813461">
    <property type="component" value="Unassembled WGS sequence"/>
</dbReference>